<gene>
    <name evidence="1" type="ORF">OTJ99_000123</name>
</gene>
<proteinExistence type="predicted"/>
<dbReference type="RefSeq" id="WP_269015392.1">
    <property type="nucleotide sequence ID" value="NZ_CP113864.1"/>
</dbReference>
<evidence type="ECO:0000313" key="2">
    <source>
        <dbReference type="Proteomes" id="UP001164745"/>
    </source>
</evidence>
<reference evidence="1" key="1">
    <citation type="submission" date="2022-12" db="EMBL/GenBank/DDBJ databases">
        <authorList>
            <person name="Bing R.G."/>
            <person name="Willard D.J."/>
            <person name="Manesh M.J.H."/>
            <person name="Laemthong T."/>
            <person name="Crosby J.R."/>
            <person name="Kelly R.M."/>
        </authorList>
    </citation>
    <scope>NUCLEOTIDE SEQUENCE</scope>
    <source>
        <strain evidence="1">DSM 8991</strain>
    </source>
</reference>
<keyword evidence="2" id="KW-1185">Reference proteome</keyword>
<dbReference type="EMBL" id="CP113864">
    <property type="protein sequence ID" value="WAM31690.1"/>
    <property type="molecule type" value="Genomic_DNA"/>
</dbReference>
<dbReference type="Proteomes" id="UP001164745">
    <property type="component" value="Chromosome"/>
</dbReference>
<evidence type="ECO:0000313" key="1">
    <source>
        <dbReference type="EMBL" id="WAM31690.1"/>
    </source>
</evidence>
<organism evidence="1 2">
    <name type="scientific">Caldicellulosiruptor naganoensis</name>
    <dbReference type="NCBI Taxonomy" id="29324"/>
    <lineage>
        <taxon>Bacteria</taxon>
        <taxon>Bacillati</taxon>
        <taxon>Bacillota</taxon>
        <taxon>Bacillota incertae sedis</taxon>
        <taxon>Caldicellulosiruptorales</taxon>
        <taxon>Caldicellulosiruptoraceae</taxon>
        <taxon>Caldicellulosiruptor</taxon>
    </lineage>
</organism>
<sequence>MFQCSEKQETTKKKIKIINEHILKNEKQVIDIDVSNDEKLFPHHLSLVFENFLNGFIITSSPTIDFDNPKHYRIKIYSVKTKNLFMNFRQNIQYFYIVHMA</sequence>
<protein>
    <submittedName>
        <fullName evidence="1">Uncharacterized protein</fullName>
    </submittedName>
</protein>
<name>A0ABY7BFU1_9FIRM</name>
<accession>A0ABY7BFU1</accession>